<dbReference type="RefSeq" id="WP_015824196.1">
    <property type="nucleotide sequence ID" value="NZ_CP073633.1"/>
</dbReference>
<dbReference type="PANTHER" id="PTHR36173:SF2">
    <property type="entry name" value="RIBONUCLEASE VAPC16"/>
    <property type="match status" value="1"/>
</dbReference>
<dbReference type="CDD" id="cd09872">
    <property type="entry name" value="PIN_Sll0205-like"/>
    <property type="match status" value="1"/>
</dbReference>
<evidence type="ECO:0000313" key="5">
    <source>
        <dbReference type="Proteomes" id="UP000180215"/>
    </source>
</evidence>
<dbReference type="Proteomes" id="UP000180215">
    <property type="component" value="Unassembled WGS sequence"/>
</dbReference>
<reference evidence="3" key="2">
    <citation type="submission" date="2017-10" db="EMBL/GenBank/DDBJ databases">
        <authorList>
            <person name="Banno H."/>
            <person name="Chua N.-H."/>
        </authorList>
    </citation>
    <scope>NUCLEOTIDE SEQUENCE [LARGE SCALE GENOMIC DNA]</scope>
    <source>
        <strain evidence="3">TK 0001</strain>
    </source>
</reference>
<reference evidence="4" key="4">
    <citation type="journal article" date="2022" name="Biotechnol. Bioprocess Eng.">
        <title>Pan-genome Analysis Reveals Comparative Genomic Features of Central Metabolic Pathways in Methylorubrum extorquens.</title>
        <authorList>
            <person name="Lee G.M."/>
            <person name="Scott-Nevros Z.K."/>
            <person name="Lee S.-M."/>
            <person name="Kim D."/>
        </authorList>
    </citation>
    <scope>NUCLEOTIDE SEQUENCE</scope>
    <source>
        <strain evidence="4">ATCC 55366</strain>
    </source>
</reference>
<dbReference type="EMBL" id="MNAO01000307">
    <property type="protein sequence ID" value="OHV15258.1"/>
    <property type="molecule type" value="Genomic_DNA"/>
</dbReference>
<dbReference type="InterPro" id="IPR052919">
    <property type="entry name" value="TA_system_RNase"/>
</dbReference>
<accession>A0A1S1NX37</accession>
<evidence type="ECO:0000313" key="3">
    <source>
        <dbReference type="EMBL" id="SOR28012.1"/>
    </source>
</evidence>
<organism evidence="2 5">
    <name type="scientific">Methylorubrum extorquens</name>
    <name type="common">Methylobacterium dichloromethanicum</name>
    <name type="synonym">Methylobacterium extorquens</name>
    <dbReference type="NCBI Taxonomy" id="408"/>
    <lineage>
        <taxon>Bacteria</taxon>
        <taxon>Pseudomonadati</taxon>
        <taxon>Pseudomonadota</taxon>
        <taxon>Alphaproteobacteria</taxon>
        <taxon>Hyphomicrobiales</taxon>
        <taxon>Methylobacteriaceae</taxon>
        <taxon>Methylorubrum</taxon>
    </lineage>
</organism>
<dbReference type="Proteomes" id="UP000233769">
    <property type="component" value="Chromosome tk0001"/>
</dbReference>
<reference evidence="2 5" key="1">
    <citation type="submission" date="2016-10" db="EMBL/GenBank/DDBJ databases">
        <title>Draft genome sequence of Methylobacterium extorquens CP3, a seed endophyte of Crotalaria pumila with plant growth-promoting and metal tolerance properties.</title>
        <authorList>
            <person name="Sanchez-Lopez A.S."/>
            <person name="Van Hamme J.D."/>
            <person name="Thijs S."/>
            <person name="Mcammond B.M."/>
            <person name="Stevens V."/>
            <person name="Gonzalez-Chavez M.D.C."/>
            <person name="Vangronsveld J."/>
        </authorList>
    </citation>
    <scope>NUCLEOTIDE SEQUENCE [LARGE SCALE GENOMIC DNA]</scope>
    <source>
        <strain evidence="2 5">CP3</strain>
    </source>
</reference>
<evidence type="ECO:0000313" key="2">
    <source>
        <dbReference type="EMBL" id="OHV15258.1"/>
    </source>
</evidence>
<dbReference type="Proteomes" id="UP001223720">
    <property type="component" value="Chromosome"/>
</dbReference>
<protein>
    <submittedName>
        <fullName evidence="2">Twitching motility protein PilT</fullName>
    </submittedName>
    <submittedName>
        <fullName evidence="4">Type II toxin-antitoxin system VapC family toxin</fullName>
    </submittedName>
</protein>
<proteinExistence type="predicted"/>
<dbReference type="InterPro" id="IPR002716">
    <property type="entry name" value="PIN_dom"/>
</dbReference>
<dbReference type="GeneID" id="72991774"/>
<dbReference type="EMBL" id="CP073633">
    <property type="protein sequence ID" value="WHQ69138.1"/>
    <property type="molecule type" value="Genomic_DNA"/>
</dbReference>
<dbReference type="AlphaFoldDB" id="A0A1S1NX37"/>
<dbReference type="SUPFAM" id="SSF88723">
    <property type="entry name" value="PIN domain-like"/>
    <property type="match status" value="1"/>
</dbReference>
<feature type="domain" description="PIN" evidence="1">
    <location>
        <begin position="4"/>
        <end position="121"/>
    </location>
</feature>
<evidence type="ECO:0000313" key="4">
    <source>
        <dbReference type="EMBL" id="WHQ69138.1"/>
    </source>
</evidence>
<dbReference type="InterPro" id="IPR041705">
    <property type="entry name" value="PIN_Sll0205"/>
</dbReference>
<name>A0A1S1NX37_METEX</name>
<reference evidence="6" key="3">
    <citation type="submission" date="2017-10" db="EMBL/GenBank/DDBJ databases">
        <authorList>
            <person name="Regsiter A."/>
            <person name="William W."/>
        </authorList>
    </citation>
    <scope>NUCLEOTIDE SEQUENCE [LARGE SCALE GENOMIC DNA]</scope>
</reference>
<dbReference type="Pfam" id="PF01850">
    <property type="entry name" value="PIN"/>
    <property type="match status" value="1"/>
</dbReference>
<gene>
    <name evidence="2" type="ORF">BK022_20335</name>
    <name evidence="4" type="ORF">KEC54_22800</name>
    <name evidence="3" type="ORF">TK0001_1410</name>
</gene>
<sequence>MRLLLDTHLLIWVAEGSARLPASVRTSIEDPDLTPVFSIASLWEIAIKRSLGRPDFRIDSRILYRGLIENGYEELPVLGKHAVAVEGLPLIHKDPFDRLLVAQATVEGITLLTSDALVARYPGPIRRV</sequence>
<evidence type="ECO:0000259" key="1">
    <source>
        <dbReference type="Pfam" id="PF01850"/>
    </source>
</evidence>
<dbReference type="EMBL" id="LT962688">
    <property type="protein sequence ID" value="SOR28012.1"/>
    <property type="molecule type" value="Genomic_DNA"/>
</dbReference>
<dbReference type="InterPro" id="IPR029060">
    <property type="entry name" value="PIN-like_dom_sf"/>
</dbReference>
<evidence type="ECO:0000313" key="6">
    <source>
        <dbReference type="Proteomes" id="UP000233769"/>
    </source>
</evidence>
<dbReference type="PANTHER" id="PTHR36173">
    <property type="entry name" value="RIBONUCLEASE VAPC16-RELATED"/>
    <property type="match status" value="1"/>
</dbReference>